<reference evidence="2 3" key="1">
    <citation type="journal article" date="2013" name="Genome Announc.">
        <title>Genome Sequence of Campylobacter showae UNSWCD, Isolated from a Patient with Crohn's Disease.</title>
        <authorList>
            <person name="Tay A.P."/>
            <person name="Kaakoush N.O."/>
            <person name="Deshpande N.P."/>
            <person name="Chen Z."/>
            <person name="Mitchell H."/>
            <person name="Wilkins M.R."/>
        </authorList>
    </citation>
    <scope>NUCLEOTIDE SEQUENCE [LARGE SCALE GENOMIC DNA]</scope>
    <source>
        <strain evidence="2 3">CSUNSWCD</strain>
    </source>
</reference>
<feature type="domain" description="Bacteriophage Mx8 p63 C-terminal" evidence="1">
    <location>
        <begin position="173"/>
        <end position="265"/>
    </location>
</feature>
<comment type="caution">
    <text evidence="2">The sequence shown here is derived from an EMBL/GenBank/DDBJ whole genome shotgun (WGS) entry which is preliminary data.</text>
</comment>
<dbReference type="InterPro" id="IPR018874">
    <property type="entry name" value="Phage_Mx8_p63_C"/>
</dbReference>
<dbReference type="eggNOG" id="ENOG502ZB8K">
    <property type="taxonomic scope" value="Bacteria"/>
</dbReference>
<sequence length="308" mass="35381">MTDENLIKATCKEPKNAKVTHKGDWKIADDITIECYVTDDKRRLLSLRGTARAMDLRGGGSGALLRNLKAAWIQPFLSDHLKIWILGADTQSLGKISGVVGPAFIPFEAELFVDVCKAYVMADNRGILNENQSAIAKRLLHIMSAFAKVGIVALVDEITGYQKEREEDELQKILSKYISAEFLEWTKRFPDEFYEQIFRLKEWGEFQTHHKMPQIVGKITNEIVYKQLPEGVLEELRNKTPKSESGNNLYKFHQSLTLDTGIPHLDKHLISVITLMKVADDWDDFIYLFNKSYSKNYQLRFDFDKESK</sequence>
<evidence type="ECO:0000313" key="2">
    <source>
        <dbReference type="EMBL" id="EKU10085.1"/>
    </source>
</evidence>
<dbReference type="STRING" id="1244083.CSUNSWCD_1449"/>
<proteinExistence type="predicted"/>
<dbReference type="EMBL" id="AMZQ01000021">
    <property type="protein sequence ID" value="EKU10085.1"/>
    <property type="molecule type" value="Genomic_DNA"/>
</dbReference>
<organism evidence="2 3">
    <name type="scientific">Campylobacter showae CSUNSWCD</name>
    <dbReference type="NCBI Taxonomy" id="1244083"/>
    <lineage>
        <taxon>Bacteria</taxon>
        <taxon>Pseudomonadati</taxon>
        <taxon>Campylobacterota</taxon>
        <taxon>Epsilonproteobacteria</taxon>
        <taxon>Campylobacterales</taxon>
        <taxon>Campylobacteraceae</taxon>
        <taxon>Campylobacter</taxon>
    </lineage>
</organism>
<gene>
    <name evidence="2" type="ORF">CSUNSWCD_1449</name>
</gene>
<dbReference type="AlphaFoldDB" id="M5IH04"/>
<protein>
    <recommendedName>
        <fullName evidence="1">Bacteriophage Mx8 p63 C-terminal domain-containing protein</fullName>
    </recommendedName>
</protein>
<name>M5IH04_9BACT</name>
<dbReference type="PATRIC" id="fig|1244083.3.peg.2429"/>
<evidence type="ECO:0000313" key="3">
    <source>
        <dbReference type="Proteomes" id="UP000011939"/>
    </source>
</evidence>
<dbReference type="Proteomes" id="UP000011939">
    <property type="component" value="Unassembled WGS sequence"/>
</dbReference>
<dbReference type="Pfam" id="PF10546">
    <property type="entry name" value="P63C"/>
    <property type="match status" value="1"/>
</dbReference>
<accession>M5IH04</accession>
<evidence type="ECO:0000259" key="1">
    <source>
        <dbReference type="Pfam" id="PF10546"/>
    </source>
</evidence>
<dbReference type="RefSeq" id="WP_009497223.1">
    <property type="nucleotide sequence ID" value="NZ_AMZQ01000021.1"/>
</dbReference>
<dbReference type="OrthoDB" id="4762429at2"/>